<dbReference type="PANTHER" id="PTHR42953">
    <property type="entry name" value="HIGH-AFFINITY ZINC UPTAKE SYSTEM PROTEIN ZNUA-RELATED"/>
    <property type="match status" value="1"/>
</dbReference>
<comment type="subcellular location">
    <subcellularLocation>
        <location evidence="1">Cell envelope</location>
    </subcellularLocation>
</comment>
<dbReference type="InterPro" id="IPR006127">
    <property type="entry name" value="ZnuA-like"/>
</dbReference>
<evidence type="ECO:0000313" key="6">
    <source>
        <dbReference type="EMBL" id="RSX58140.1"/>
    </source>
</evidence>
<dbReference type="GO" id="GO:0030313">
    <property type="term" value="C:cell envelope"/>
    <property type="evidence" value="ECO:0007669"/>
    <property type="project" value="UniProtKB-SubCell"/>
</dbReference>
<proteinExistence type="predicted"/>
<dbReference type="Gene3D" id="3.40.50.1980">
    <property type="entry name" value="Nitrogenase molybdenum iron protein domain"/>
    <property type="match status" value="2"/>
</dbReference>
<dbReference type="EMBL" id="QXGK01000003">
    <property type="protein sequence ID" value="RSX58140.1"/>
    <property type="molecule type" value="Genomic_DNA"/>
</dbReference>
<name>A0A430FVW9_9BIFI</name>
<evidence type="ECO:0000256" key="1">
    <source>
        <dbReference type="ARBA" id="ARBA00004196"/>
    </source>
</evidence>
<evidence type="ECO:0000256" key="4">
    <source>
        <dbReference type="ARBA" id="ARBA00022729"/>
    </source>
</evidence>
<reference evidence="6 7" key="1">
    <citation type="submission" date="2018-09" db="EMBL/GenBank/DDBJ databases">
        <title>Characterization of the phylogenetic diversity of five novel species belonging to the genus Bifidobacterium.</title>
        <authorList>
            <person name="Lugli G.A."/>
            <person name="Duranti S."/>
            <person name="Milani C."/>
        </authorList>
    </citation>
    <scope>NUCLEOTIDE SEQUENCE [LARGE SCALE GENOMIC DNA]</scope>
    <source>
        <strain evidence="6 7">2033B</strain>
    </source>
</reference>
<keyword evidence="4 5" id="KW-0732">Signal</keyword>
<evidence type="ECO:0000256" key="5">
    <source>
        <dbReference type="SAM" id="SignalP"/>
    </source>
</evidence>
<keyword evidence="2" id="KW-0813">Transport</keyword>
<dbReference type="Proteomes" id="UP000287470">
    <property type="component" value="Unassembled WGS sequence"/>
</dbReference>
<dbReference type="GO" id="GO:0046872">
    <property type="term" value="F:metal ion binding"/>
    <property type="evidence" value="ECO:0007669"/>
    <property type="project" value="UniProtKB-KW"/>
</dbReference>
<evidence type="ECO:0000313" key="7">
    <source>
        <dbReference type="Proteomes" id="UP000287470"/>
    </source>
</evidence>
<accession>A0A430FVW9</accession>
<dbReference type="RefSeq" id="WP_125967775.1">
    <property type="nucleotide sequence ID" value="NZ_QXGK01000003.1"/>
</dbReference>
<dbReference type="Pfam" id="PF01297">
    <property type="entry name" value="ZnuA"/>
    <property type="match status" value="1"/>
</dbReference>
<comment type="caution">
    <text evidence="6">The sequence shown here is derived from an EMBL/GenBank/DDBJ whole genome shotgun (WGS) entry which is preliminary data.</text>
</comment>
<dbReference type="AlphaFoldDB" id="A0A430FVW9"/>
<evidence type="ECO:0000256" key="2">
    <source>
        <dbReference type="ARBA" id="ARBA00022448"/>
    </source>
</evidence>
<organism evidence="6 7">
    <name type="scientific">Bifidobacterium samirii</name>
    <dbReference type="NCBI Taxonomy" id="2306974"/>
    <lineage>
        <taxon>Bacteria</taxon>
        <taxon>Bacillati</taxon>
        <taxon>Actinomycetota</taxon>
        <taxon>Actinomycetes</taxon>
        <taxon>Bifidobacteriales</taxon>
        <taxon>Bifidobacteriaceae</taxon>
        <taxon>Bifidobacterium</taxon>
    </lineage>
</organism>
<dbReference type="PANTHER" id="PTHR42953:SF1">
    <property type="entry name" value="METAL-BINDING PROTEIN HI_0362-RELATED"/>
    <property type="match status" value="1"/>
</dbReference>
<feature type="signal peptide" evidence="5">
    <location>
        <begin position="1"/>
        <end position="24"/>
    </location>
</feature>
<evidence type="ECO:0000256" key="3">
    <source>
        <dbReference type="ARBA" id="ARBA00022723"/>
    </source>
</evidence>
<dbReference type="OrthoDB" id="5296019at2"/>
<dbReference type="SUPFAM" id="SSF53807">
    <property type="entry name" value="Helical backbone' metal receptor"/>
    <property type="match status" value="1"/>
</dbReference>
<keyword evidence="3" id="KW-0479">Metal-binding</keyword>
<dbReference type="PROSITE" id="PS51257">
    <property type="entry name" value="PROKAR_LIPOPROTEIN"/>
    <property type="match status" value="1"/>
</dbReference>
<protein>
    <submittedName>
        <fullName evidence="6">ABC transporter substrate-binding protein</fullName>
    </submittedName>
</protein>
<dbReference type="GO" id="GO:0030001">
    <property type="term" value="P:metal ion transport"/>
    <property type="evidence" value="ECO:0007669"/>
    <property type="project" value="InterPro"/>
</dbReference>
<keyword evidence="7" id="KW-1185">Reference proteome</keyword>
<sequence length="300" mass="30412">MRSRTLPRLAAAALAALAAVSLSACTSGSGTAGGDAVDLTVVASLNQWGSVAADLGGDHVAVTSILDKASVDAHDYEPTTRDVAGLAVADVAVVNGAGYDAWAAKAAQGGSATLVDAADAAGIADGENPHVWFSSAARTAAADAITAAYAAADPDHAADYESLNKAWHEREDALESRIAEARDSAGGSPYAAVESVAAYLADDLGLEDVTPTGYAQAAANEGEPTPADIKDFRTLLTDGEADLLVVNTQESSSIADQLVAAAKTGEVPTVELTEQMPDGQTDLLDWIGTLVDDFIAALSR</sequence>
<dbReference type="InterPro" id="IPR050492">
    <property type="entry name" value="Bact_metal-bind_prot9"/>
</dbReference>
<feature type="chain" id="PRO_5038600223" evidence="5">
    <location>
        <begin position="25"/>
        <end position="300"/>
    </location>
</feature>
<gene>
    <name evidence="6" type="ORF">D2E24_0500</name>
</gene>